<evidence type="ECO:0000256" key="5">
    <source>
        <dbReference type="ARBA" id="ARBA00023136"/>
    </source>
</evidence>
<protein>
    <submittedName>
        <fullName evidence="10">Flotillin</fullName>
    </submittedName>
</protein>
<feature type="domain" description="Flotillin C-terminal" evidence="9">
    <location>
        <begin position="389"/>
        <end position="506"/>
    </location>
</feature>
<keyword evidence="11" id="KW-1185">Reference proteome</keyword>
<evidence type="ECO:0000313" key="11">
    <source>
        <dbReference type="Proteomes" id="UP000199628"/>
    </source>
</evidence>
<dbReference type="InterPro" id="IPR031905">
    <property type="entry name" value="Flotillin_C"/>
</dbReference>
<organism evidence="10 11">
    <name type="scientific">Ruegeria marina</name>
    <dbReference type="NCBI Taxonomy" id="639004"/>
    <lineage>
        <taxon>Bacteria</taxon>
        <taxon>Pseudomonadati</taxon>
        <taxon>Pseudomonadota</taxon>
        <taxon>Alphaproteobacteria</taxon>
        <taxon>Rhodobacterales</taxon>
        <taxon>Roseobacteraceae</taxon>
        <taxon>Ruegeria</taxon>
    </lineage>
</organism>
<dbReference type="PANTHER" id="PTHR13806:SF31">
    <property type="entry name" value="FLOTILLIN-LIKE PROTEIN 1-RELATED"/>
    <property type="match status" value="1"/>
</dbReference>
<comment type="subcellular location">
    <subcellularLocation>
        <location evidence="2">Cell membrane</location>
    </subcellularLocation>
    <subcellularLocation>
        <location evidence="1">Membrane</location>
        <topology evidence="1">Single-pass membrane protein</topology>
    </subcellularLocation>
</comment>
<dbReference type="RefSeq" id="WP_093036763.1">
    <property type="nucleotide sequence ID" value="NZ_FMZV01000021.1"/>
</dbReference>
<feature type="coiled-coil region" evidence="6">
    <location>
        <begin position="317"/>
        <end position="375"/>
    </location>
</feature>
<dbReference type="SUPFAM" id="SSF117892">
    <property type="entry name" value="Band 7/SPFH domain"/>
    <property type="match status" value="1"/>
</dbReference>
<comment type="similarity">
    <text evidence="3">Belongs to the band 7/mec-2 family. Flotillin subfamily.</text>
</comment>
<keyword evidence="4" id="KW-1003">Cell membrane</keyword>
<dbReference type="InterPro" id="IPR027705">
    <property type="entry name" value="Flotillin_fam"/>
</dbReference>
<evidence type="ECO:0000259" key="9">
    <source>
        <dbReference type="Pfam" id="PF15975"/>
    </source>
</evidence>
<evidence type="ECO:0000256" key="4">
    <source>
        <dbReference type="ARBA" id="ARBA00022475"/>
    </source>
</evidence>
<evidence type="ECO:0000259" key="8">
    <source>
        <dbReference type="Pfam" id="PF01145"/>
    </source>
</evidence>
<dbReference type="PANTHER" id="PTHR13806">
    <property type="entry name" value="FLOTILLIN-RELATED"/>
    <property type="match status" value="1"/>
</dbReference>
<keyword evidence="6" id="KW-0175">Coiled coil</keyword>
<name>A0A1G7DDW3_9RHOB</name>
<proteinExistence type="inferred from homology"/>
<evidence type="ECO:0000256" key="7">
    <source>
        <dbReference type="SAM" id="MobiDB-lite"/>
    </source>
</evidence>
<evidence type="ECO:0000313" key="10">
    <source>
        <dbReference type="EMBL" id="SDE49703.1"/>
    </source>
</evidence>
<evidence type="ECO:0000256" key="3">
    <source>
        <dbReference type="ARBA" id="ARBA00007161"/>
    </source>
</evidence>
<dbReference type="InterPro" id="IPR036013">
    <property type="entry name" value="Band_7/SPFH_dom_sf"/>
</dbReference>
<dbReference type="STRING" id="639004.SAMN04488239_1214"/>
<evidence type="ECO:0000256" key="1">
    <source>
        <dbReference type="ARBA" id="ARBA00004167"/>
    </source>
</evidence>
<feature type="coiled-coil region" evidence="6">
    <location>
        <begin position="231"/>
        <end position="273"/>
    </location>
</feature>
<dbReference type="Proteomes" id="UP000199628">
    <property type="component" value="Unassembled WGS sequence"/>
</dbReference>
<reference evidence="11" key="1">
    <citation type="submission" date="2016-10" db="EMBL/GenBank/DDBJ databases">
        <authorList>
            <person name="Varghese N."/>
            <person name="Submissions S."/>
        </authorList>
    </citation>
    <scope>NUCLEOTIDE SEQUENCE [LARGE SCALE GENOMIC DNA]</scope>
    <source>
        <strain evidence="11">CGMCC 1.9108</strain>
    </source>
</reference>
<dbReference type="GO" id="GO:0005886">
    <property type="term" value="C:plasma membrane"/>
    <property type="evidence" value="ECO:0007669"/>
    <property type="project" value="UniProtKB-SubCell"/>
</dbReference>
<evidence type="ECO:0000256" key="6">
    <source>
        <dbReference type="SAM" id="Coils"/>
    </source>
</evidence>
<dbReference type="AlphaFoldDB" id="A0A1G7DDW3"/>
<keyword evidence="5" id="KW-0472">Membrane</keyword>
<gene>
    <name evidence="10" type="ORF">SAMN04488239_1214</name>
</gene>
<accession>A0A1G7DDW3</accession>
<feature type="compositionally biased region" description="Basic and acidic residues" evidence="7">
    <location>
        <begin position="526"/>
        <end position="545"/>
    </location>
</feature>
<dbReference type="Gene3D" id="3.30.479.30">
    <property type="entry name" value="Band 7 domain"/>
    <property type="match status" value="1"/>
</dbReference>
<dbReference type="Pfam" id="PF15975">
    <property type="entry name" value="Flot"/>
    <property type="match status" value="1"/>
</dbReference>
<dbReference type="InterPro" id="IPR001107">
    <property type="entry name" value="Band_7"/>
</dbReference>
<dbReference type="Pfam" id="PF01145">
    <property type="entry name" value="Band_7"/>
    <property type="match status" value="1"/>
</dbReference>
<dbReference type="OrthoDB" id="9815577at2"/>
<sequence length="545" mass="59885">MLWIAILVLAVLVLLVGIWFLQRYYAKSTLDSALVRTGLGGRRVVIDGGCIALPILHRVQRVSMGTLNFRVSRTGRDAVLTRDQMRADLSFDCELRVAPTEEGIATAAQALGHRIARGTDGLEDVMSGTLVNAIQNAAATRSLAEIHLDRAGFAADVAAAIETQAARQGLMLVSVSLIHVDQSDLTQWNENNAFNAQGMRRLAELVADQRKARVKVETEADIAVRESQLAQHQRALELKRAEREAEVAQQEYLVKLEAEAKSREEQARDVARLVAETARIANDGRVKTSQVENDEALRKAEMAAILSLEEVKIANGIQLARRRAEEAEAKAAEEEARAKVLLAAEHVQAQKERAQAEREREISRLKQEKDSELEEARVKREVDTLLSRAQAEATAATKTAEAERTRMEAEAAGRMALNSAENTLSDAVIRMRLEERKLDRMPEIMTQMMKPVEKIDSIRINQIGGMGGGGTGEGGVDGAFGAAMDQILGMAVRLPAMKQMGEEIGLDFDANLAGRTADYANRIKGKTGERPSQREIERDDRDNGK</sequence>
<feature type="domain" description="Band 7" evidence="8">
    <location>
        <begin position="34"/>
        <end position="212"/>
    </location>
</feature>
<dbReference type="EMBL" id="FMZV01000021">
    <property type="protein sequence ID" value="SDE49703.1"/>
    <property type="molecule type" value="Genomic_DNA"/>
</dbReference>
<evidence type="ECO:0000256" key="2">
    <source>
        <dbReference type="ARBA" id="ARBA00004236"/>
    </source>
</evidence>
<feature type="region of interest" description="Disordered" evidence="7">
    <location>
        <begin position="522"/>
        <end position="545"/>
    </location>
</feature>